<dbReference type="PANTHER" id="PTHR43394">
    <property type="entry name" value="ATP-DEPENDENT PERMEASE MDL1, MITOCHONDRIAL"/>
    <property type="match status" value="1"/>
</dbReference>
<dbReference type="RefSeq" id="WP_116685396.1">
    <property type="nucleotide sequence ID" value="NZ_CAWNYD010000001.1"/>
</dbReference>
<feature type="transmembrane region" description="Helical" evidence="13">
    <location>
        <begin position="143"/>
        <end position="176"/>
    </location>
</feature>
<comment type="subcellular location">
    <subcellularLocation>
        <location evidence="1">Cell membrane</location>
        <topology evidence="1">Multi-pass membrane protein</topology>
    </subcellularLocation>
</comment>
<accession>A0A2V1H3K8</accession>
<keyword evidence="5" id="KW-1003">Cell membrane</keyword>
<feature type="transmembrane region" description="Helical" evidence="13">
    <location>
        <begin position="60"/>
        <end position="77"/>
    </location>
</feature>
<feature type="transmembrane region" description="Helical" evidence="13">
    <location>
        <begin position="20"/>
        <end position="39"/>
    </location>
</feature>
<keyword evidence="17" id="KW-1185">Reference proteome</keyword>
<dbReference type="SMART" id="SM00382">
    <property type="entry name" value="AAA"/>
    <property type="match status" value="1"/>
</dbReference>
<dbReference type="PROSITE" id="PS50929">
    <property type="entry name" value="ABC_TM1F"/>
    <property type="match status" value="1"/>
</dbReference>
<dbReference type="OrthoDB" id="9806127at2"/>
<keyword evidence="9 13" id="KW-1133">Transmembrane helix</keyword>
<evidence type="ECO:0000259" key="15">
    <source>
        <dbReference type="PROSITE" id="PS50929"/>
    </source>
</evidence>
<evidence type="ECO:0000256" key="1">
    <source>
        <dbReference type="ARBA" id="ARBA00004651"/>
    </source>
</evidence>
<evidence type="ECO:0000256" key="4">
    <source>
        <dbReference type="ARBA" id="ARBA00022448"/>
    </source>
</evidence>
<dbReference type="AlphaFoldDB" id="A0A2V1H3K8"/>
<dbReference type="InterPro" id="IPR003439">
    <property type="entry name" value="ABC_transporter-like_ATP-bd"/>
</dbReference>
<dbReference type="PROSITE" id="PS00211">
    <property type="entry name" value="ABC_TRANSPORTER_1"/>
    <property type="match status" value="1"/>
</dbReference>
<evidence type="ECO:0000256" key="12">
    <source>
        <dbReference type="ARBA" id="ARBA00074518"/>
    </source>
</evidence>
<dbReference type="GO" id="GO:0008559">
    <property type="term" value="F:ABC-type xenobiotic transporter activity"/>
    <property type="evidence" value="ECO:0007669"/>
    <property type="project" value="UniProtKB-EC"/>
</dbReference>
<evidence type="ECO:0000313" key="16">
    <source>
        <dbReference type="EMBL" id="PVZ71808.1"/>
    </source>
</evidence>
<sequence length="598" mass="66733">MALFRHLKWFFLENWRTYSVALLMLAAVSALNVSVPWLVGDTIDQLIQAGHMTSNISFRLGLLFTIGLAIYGLRYGWRVVLFGTSYQLGGILRQRFFDRLTRLGSAFYSSHGTGDLMARATNDIDAIELAAGEGVLSGFDGLLTFLLVLVMMVVAIDWRLSMIALLPFPFMGYAFYKISMQVHQHFHDSLERFSDLNDKAQEALSGIRLVKAMGREQAESDQFNQITAKAAQSNYQVAKAEALYEPAIYISLTLATFLTLTGGGWLIWKDQLTVGQLTSFSLYLGQLIWPMFAFGWLLNIIERGSAAFKRVDKLLNTPDTIADNGNVSVASSEISVNNLDFDYQHDDTEIIDYPEQQPVKILNDISFELESGKLLGIVGPTGSGKTTLIQLLMRQWQSKSGQIKLGGISLEQLTLDQLRAQFAWVPQDSFLFSISIADNIALARPNATMQEIRQAAKVAALDDDIQNFPQGYDTLVGERGVTLSGGQRQRLTIARALISQAPILVLDDALSAVDVHTEQRILSHLRQQLKAQPNRACIIICHRLSAVEQADQILVLNHGEISQQGDHLTLSKSDGWYSRMWTYQQMEAELDGKSQDEH</sequence>
<dbReference type="PANTHER" id="PTHR43394:SF1">
    <property type="entry name" value="ATP-BINDING CASSETTE SUB-FAMILY B MEMBER 10, MITOCHONDRIAL"/>
    <property type="match status" value="1"/>
</dbReference>
<comment type="similarity">
    <text evidence="2">Belongs to the ABC transporter superfamily. Drug exporter-2 (TC 3.A.1.117) family.</text>
</comment>
<dbReference type="PROSITE" id="PS50893">
    <property type="entry name" value="ABC_TRANSPORTER_2"/>
    <property type="match status" value="1"/>
</dbReference>
<evidence type="ECO:0000259" key="14">
    <source>
        <dbReference type="PROSITE" id="PS50893"/>
    </source>
</evidence>
<dbReference type="InterPro" id="IPR039421">
    <property type="entry name" value="Type_1_exporter"/>
</dbReference>
<evidence type="ECO:0000256" key="7">
    <source>
        <dbReference type="ARBA" id="ARBA00022741"/>
    </source>
</evidence>
<evidence type="ECO:0000256" key="3">
    <source>
        <dbReference type="ARBA" id="ARBA00012191"/>
    </source>
</evidence>
<dbReference type="FunFam" id="1.20.1560.10:FF:000011">
    <property type="entry name" value="Multidrug ABC transporter ATP-binding protein"/>
    <property type="match status" value="1"/>
</dbReference>
<keyword evidence="4" id="KW-0813">Transport</keyword>
<dbReference type="GO" id="GO:0015421">
    <property type="term" value="F:ABC-type oligopeptide transporter activity"/>
    <property type="evidence" value="ECO:0007669"/>
    <property type="project" value="TreeGrafter"/>
</dbReference>
<dbReference type="InterPro" id="IPR036640">
    <property type="entry name" value="ABC1_TM_sf"/>
</dbReference>
<feature type="transmembrane region" description="Helical" evidence="13">
    <location>
        <begin position="280"/>
        <end position="301"/>
    </location>
</feature>
<organism evidence="16 17">
    <name type="scientific">Pelagibaculum spongiae</name>
    <dbReference type="NCBI Taxonomy" id="2080658"/>
    <lineage>
        <taxon>Bacteria</taxon>
        <taxon>Pseudomonadati</taxon>
        <taxon>Pseudomonadota</taxon>
        <taxon>Gammaproteobacteria</taxon>
        <taxon>Oceanospirillales</taxon>
        <taxon>Pelagibaculum</taxon>
    </lineage>
</organism>
<dbReference type="InterPro" id="IPR003593">
    <property type="entry name" value="AAA+_ATPase"/>
</dbReference>
<dbReference type="Gene3D" id="1.20.1560.10">
    <property type="entry name" value="ABC transporter type 1, transmembrane domain"/>
    <property type="match status" value="1"/>
</dbReference>
<evidence type="ECO:0000256" key="13">
    <source>
        <dbReference type="SAM" id="Phobius"/>
    </source>
</evidence>
<evidence type="ECO:0000256" key="11">
    <source>
        <dbReference type="ARBA" id="ARBA00034018"/>
    </source>
</evidence>
<name>A0A2V1H3K8_9GAMM</name>
<dbReference type="EC" id="7.6.2.2" evidence="3"/>
<comment type="caution">
    <text evidence="16">The sequence shown here is derived from an EMBL/GenBank/DDBJ whole genome shotgun (WGS) entry which is preliminary data.</text>
</comment>
<keyword evidence="8 16" id="KW-0067">ATP-binding</keyword>
<dbReference type="EMBL" id="QDDL01000001">
    <property type="protein sequence ID" value="PVZ71808.1"/>
    <property type="molecule type" value="Genomic_DNA"/>
</dbReference>
<protein>
    <recommendedName>
        <fullName evidence="12">Multidrug resistance-like ATP-binding protein MdlA</fullName>
        <ecNumber evidence="3">7.6.2.2</ecNumber>
    </recommendedName>
</protein>
<evidence type="ECO:0000313" key="17">
    <source>
        <dbReference type="Proteomes" id="UP000244906"/>
    </source>
</evidence>
<dbReference type="SUPFAM" id="SSF90123">
    <property type="entry name" value="ABC transporter transmembrane region"/>
    <property type="match status" value="1"/>
</dbReference>
<dbReference type="GO" id="GO:0016887">
    <property type="term" value="F:ATP hydrolysis activity"/>
    <property type="evidence" value="ECO:0007669"/>
    <property type="project" value="InterPro"/>
</dbReference>
<dbReference type="CDD" id="cd18541">
    <property type="entry name" value="ABC_6TM_TmrB_like"/>
    <property type="match status" value="1"/>
</dbReference>
<feature type="transmembrane region" description="Helical" evidence="13">
    <location>
        <begin position="247"/>
        <end position="268"/>
    </location>
</feature>
<dbReference type="FunFam" id="3.40.50.300:FF:000221">
    <property type="entry name" value="Multidrug ABC transporter ATP-binding protein"/>
    <property type="match status" value="1"/>
</dbReference>
<feature type="domain" description="ABC transporter" evidence="14">
    <location>
        <begin position="334"/>
        <end position="583"/>
    </location>
</feature>
<dbReference type="InterPro" id="IPR017871">
    <property type="entry name" value="ABC_transporter-like_CS"/>
</dbReference>
<proteinExistence type="inferred from homology"/>
<evidence type="ECO:0000256" key="6">
    <source>
        <dbReference type="ARBA" id="ARBA00022692"/>
    </source>
</evidence>
<evidence type="ECO:0000256" key="5">
    <source>
        <dbReference type="ARBA" id="ARBA00022475"/>
    </source>
</evidence>
<dbReference type="Pfam" id="PF00664">
    <property type="entry name" value="ABC_membrane"/>
    <property type="match status" value="1"/>
</dbReference>
<reference evidence="16 17" key="1">
    <citation type="submission" date="2018-04" db="EMBL/GenBank/DDBJ databases">
        <title>Thalassorhabdus spongiae gen. nov., sp. nov., isolated from a marine sponge in South-West Iceland.</title>
        <authorList>
            <person name="Knobloch S."/>
            <person name="Daussin A."/>
            <person name="Johannsson R."/>
            <person name="Marteinsson V.T."/>
        </authorList>
    </citation>
    <scope>NUCLEOTIDE SEQUENCE [LARGE SCALE GENOMIC DNA]</scope>
    <source>
        <strain evidence="16 17">Hp12</strain>
    </source>
</reference>
<dbReference type="Pfam" id="PF00005">
    <property type="entry name" value="ABC_tran"/>
    <property type="match status" value="1"/>
</dbReference>
<evidence type="ECO:0000256" key="9">
    <source>
        <dbReference type="ARBA" id="ARBA00022989"/>
    </source>
</evidence>
<dbReference type="GO" id="GO:0005524">
    <property type="term" value="F:ATP binding"/>
    <property type="evidence" value="ECO:0007669"/>
    <property type="project" value="UniProtKB-KW"/>
</dbReference>
<dbReference type="InterPro" id="IPR027417">
    <property type="entry name" value="P-loop_NTPase"/>
</dbReference>
<keyword evidence="10 13" id="KW-0472">Membrane</keyword>
<dbReference type="Proteomes" id="UP000244906">
    <property type="component" value="Unassembled WGS sequence"/>
</dbReference>
<feature type="domain" description="ABC transmembrane type-1" evidence="15">
    <location>
        <begin position="20"/>
        <end position="303"/>
    </location>
</feature>
<dbReference type="Gene3D" id="3.40.50.300">
    <property type="entry name" value="P-loop containing nucleotide triphosphate hydrolases"/>
    <property type="match status" value="1"/>
</dbReference>
<evidence type="ECO:0000256" key="2">
    <source>
        <dbReference type="ARBA" id="ARBA00006526"/>
    </source>
</evidence>
<evidence type="ECO:0000256" key="8">
    <source>
        <dbReference type="ARBA" id="ARBA00022840"/>
    </source>
</evidence>
<dbReference type="GO" id="GO:0005886">
    <property type="term" value="C:plasma membrane"/>
    <property type="evidence" value="ECO:0007669"/>
    <property type="project" value="UniProtKB-SubCell"/>
</dbReference>
<keyword evidence="7" id="KW-0547">Nucleotide-binding</keyword>
<evidence type="ECO:0000256" key="10">
    <source>
        <dbReference type="ARBA" id="ARBA00023136"/>
    </source>
</evidence>
<dbReference type="InterPro" id="IPR011527">
    <property type="entry name" value="ABC1_TM_dom"/>
</dbReference>
<comment type="catalytic activity">
    <reaction evidence="11">
        <text>ATP + H2O + xenobioticSide 1 = ADP + phosphate + xenobioticSide 2.</text>
        <dbReference type="EC" id="7.6.2.2"/>
    </reaction>
</comment>
<dbReference type="SUPFAM" id="SSF52540">
    <property type="entry name" value="P-loop containing nucleoside triphosphate hydrolases"/>
    <property type="match status" value="1"/>
</dbReference>
<keyword evidence="6 13" id="KW-0812">Transmembrane</keyword>
<gene>
    <name evidence="16" type="ORF">DC094_01915</name>
</gene>